<dbReference type="InterPro" id="IPR017755">
    <property type="entry name" value="N-carbamoylputrescine_amidase"/>
</dbReference>
<accession>A0A249DVY3</accession>
<dbReference type="Proteomes" id="UP000216438">
    <property type="component" value="Chromosome"/>
</dbReference>
<dbReference type="AlphaFoldDB" id="A0A249DVY3"/>
<gene>
    <name evidence="3" type="ORF">BA171_00540</name>
</gene>
<comment type="similarity">
    <text evidence="2">Belongs to the carbon-nitrogen hydrolase superfamily.</text>
</comment>
<dbReference type="InterPro" id="IPR003010">
    <property type="entry name" value="C-N_Hydrolase"/>
</dbReference>
<dbReference type="PANTHER" id="PTHR43674">
    <property type="entry name" value="NITRILASE C965.09-RELATED"/>
    <property type="match status" value="1"/>
</dbReference>
<dbReference type="InterPro" id="IPR036526">
    <property type="entry name" value="C-N_Hydrolase_sf"/>
</dbReference>
<keyword evidence="1" id="KW-0378">Hydrolase</keyword>
<evidence type="ECO:0000256" key="1">
    <source>
        <dbReference type="ARBA" id="ARBA00022801"/>
    </source>
</evidence>
<organism evidence="3 4">
    <name type="scientific">Candidatus Hamiltonella defensa</name>
    <name type="common">Bemisia tabaci</name>
    <dbReference type="NCBI Taxonomy" id="672795"/>
    <lineage>
        <taxon>Bacteria</taxon>
        <taxon>Pseudomonadati</taxon>
        <taxon>Pseudomonadota</taxon>
        <taxon>Gammaproteobacteria</taxon>
        <taxon>Enterobacterales</taxon>
        <taxon>Enterobacteriaceae</taxon>
        <taxon>aphid secondary symbionts</taxon>
        <taxon>Candidatus Williamhamiltonella</taxon>
    </lineage>
</organism>
<dbReference type="RefSeq" id="WP_046493627.1">
    <property type="nucleotide sequence ID" value="NZ_CP016303.1"/>
</dbReference>
<dbReference type="Gene3D" id="3.60.110.10">
    <property type="entry name" value="Carbon-nitrogen hydrolase"/>
    <property type="match status" value="1"/>
</dbReference>
<dbReference type="OrthoDB" id="9803803at2"/>
<reference evidence="3 4" key="2">
    <citation type="submission" date="2017-09" db="EMBL/GenBank/DDBJ databases">
        <title>The genome of whitefly Bemisia tabaci, a global crop pest, provides novel insights into virus transmission, host adaptation and insecticide resistance.</title>
        <authorList>
            <person name="Kaur N."/>
            <person name="Kliot A."/>
            <person name="Pinheiro P.V."/>
            <person name="Luan J."/>
            <person name="Zheng Y."/>
            <person name="Liu W."/>
            <person name="Sun H."/>
            <person name="Yang X."/>
            <person name="Xu Y."/>
            <person name="Luo Y."/>
            <person name="Kruse A."/>
            <person name="Fisher T.W."/>
            <person name="Nelson D.R."/>
            <person name="Elimelech M."/>
            <person name="MacCoss M."/>
            <person name="Johnson R."/>
            <person name="Cohen E."/>
            <person name="Hunter W.B."/>
            <person name="Brown J.K."/>
            <person name="Jander G."/>
            <person name="Cilia M."/>
            <person name="Douglas A.E."/>
            <person name="Ghanim M."/>
            <person name="Simmons A.M."/>
            <person name="Wintermantel W.M."/>
            <person name="Ling K.-S."/>
            <person name="Fei Z."/>
        </authorList>
    </citation>
    <scope>NUCLEOTIDE SEQUENCE [LARGE SCALE GENOMIC DNA]</scope>
    <source>
        <strain evidence="3 4">MEAM1</strain>
    </source>
</reference>
<dbReference type="SUPFAM" id="SSF56317">
    <property type="entry name" value="Carbon-nitrogen hydrolase"/>
    <property type="match status" value="1"/>
</dbReference>
<name>A0A249DVY3_9ENTR</name>
<dbReference type="NCBIfam" id="TIGR03381">
    <property type="entry name" value="agmatine_aguB"/>
    <property type="match status" value="1"/>
</dbReference>
<evidence type="ECO:0000313" key="4">
    <source>
        <dbReference type="Proteomes" id="UP000216438"/>
    </source>
</evidence>
<dbReference type="EMBL" id="CP016303">
    <property type="protein sequence ID" value="ASX25706.1"/>
    <property type="molecule type" value="Genomic_DNA"/>
</dbReference>
<evidence type="ECO:0000313" key="3">
    <source>
        <dbReference type="EMBL" id="ASX25706.1"/>
    </source>
</evidence>
<dbReference type="GO" id="GO:0050126">
    <property type="term" value="F:N-carbamoylputrescine amidase activity"/>
    <property type="evidence" value="ECO:0007669"/>
    <property type="project" value="InterPro"/>
</dbReference>
<reference evidence="4" key="1">
    <citation type="submission" date="2016-06" db="EMBL/GenBank/DDBJ databases">
        <authorList>
            <person name="Chen W."/>
            <person name="Hasegawa D.K."/>
        </authorList>
    </citation>
    <scope>NUCLEOTIDE SEQUENCE [LARGE SCALE GENOMIC DNA]</scope>
    <source>
        <strain evidence="4">MEAM1</strain>
    </source>
</reference>
<dbReference type="PROSITE" id="PS50263">
    <property type="entry name" value="CN_HYDROLASE"/>
    <property type="match status" value="1"/>
</dbReference>
<dbReference type="GO" id="GO:0033388">
    <property type="term" value="P:putrescine biosynthetic process from arginine"/>
    <property type="evidence" value="ECO:0007669"/>
    <property type="project" value="TreeGrafter"/>
</dbReference>
<dbReference type="Pfam" id="PF00795">
    <property type="entry name" value="CN_hydrolase"/>
    <property type="match status" value="1"/>
</dbReference>
<dbReference type="InterPro" id="IPR050345">
    <property type="entry name" value="Aliph_Amidase/BUP"/>
</dbReference>
<proteinExistence type="inferred from homology"/>
<dbReference type="CDD" id="cd07573">
    <property type="entry name" value="CPA"/>
    <property type="match status" value="1"/>
</dbReference>
<protein>
    <submittedName>
        <fullName evidence="3">N-carbamoylputrescine amidase</fullName>
    </submittedName>
</protein>
<evidence type="ECO:0000256" key="2">
    <source>
        <dbReference type="ARBA" id="ARBA00034122"/>
    </source>
</evidence>
<sequence length="295" mass="33245">MTQVKVAATQMSCSWNLPKNIEKAEKLIRKAHAQGAQIILIQELFATPYFCIDQNPAHYSLAENVEGSVLIKYFSALAAELAVVLPLSFFESAHNVYYNSLVVINADGTVLNLYRKTHIPNGPGYQEKHFFTPGDTGFQVWDTSYAKIGVGICWDQWFPETARCLALKGAEIIFYPTAIGSEPNFPEINSQPHWTLVQQGHAAANMVPIVVSNRIGKERSRYVEGLEITFYGSSFITNHIGEIVAEATQTEEAVLVYEFDLKKIAVQRSSWGLFRDRRPEMYETLNTSDAQTRRR</sequence>
<dbReference type="PANTHER" id="PTHR43674:SF2">
    <property type="entry name" value="BETA-UREIDOPROPIONASE"/>
    <property type="match status" value="1"/>
</dbReference>